<evidence type="ECO:0000313" key="3">
    <source>
        <dbReference type="Proteomes" id="UP000001514"/>
    </source>
</evidence>
<protein>
    <recommendedName>
        <fullName evidence="4">Granulins domain-containing protein</fullName>
    </recommendedName>
</protein>
<feature type="chain" id="PRO_5003121681" description="Granulins domain-containing protein" evidence="1">
    <location>
        <begin position="24"/>
        <end position="123"/>
    </location>
</feature>
<name>D8RBU2_SELML</name>
<evidence type="ECO:0008006" key="4">
    <source>
        <dbReference type="Google" id="ProtNLM"/>
    </source>
</evidence>
<feature type="signal peptide" evidence="1">
    <location>
        <begin position="1"/>
        <end position="23"/>
    </location>
</feature>
<dbReference type="InParanoid" id="D8RBU2"/>
<accession>D8RBU2</accession>
<keyword evidence="3" id="KW-1185">Reference proteome</keyword>
<organism evidence="3">
    <name type="scientific">Selaginella moellendorffii</name>
    <name type="common">Spikemoss</name>
    <dbReference type="NCBI Taxonomy" id="88036"/>
    <lineage>
        <taxon>Eukaryota</taxon>
        <taxon>Viridiplantae</taxon>
        <taxon>Streptophyta</taxon>
        <taxon>Embryophyta</taxon>
        <taxon>Tracheophyta</taxon>
        <taxon>Lycopodiopsida</taxon>
        <taxon>Selaginellales</taxon>
        <taxon>Selaginellaceae</taxon>
        <taxon>Selaginella</taxon>
    </lineage>
</organism>
<dbReference type="Gramene" id="EFJ30846">
    <property type="protein sequence ID" value="EFJ30846"/>
    <property type="gene ID" value="SELMODRAFT_440446"/>
</dbReference>
<sequence length="123" mass="13339">MAASFRLLLLLAMALVIVGLSNAAKVCTPFKLGKKDCCLGIPTPFGGATCVEECNPNKKYYCCLRNQLGGCNYCCEQGTYCCKVGFIRCNKTCRYNANIALPTDDEIGFPITIDDNTESENGV</sequence>
<evidence type="ECO:0000256" key="1">
    <source>
        <dbReference type="SAM" id="SignalP"/>
    </source>
</evidence>
<dbReference type="KEGG" id="smo:SELMODRAFT_440446"/>
<evidence type="ECO:0000313" key="2">
    <source>
        <dbReference type="EMBL" id="EFJ30846.1"/>
    </source>
</evidence>
<dbReference type="Proteomes" id="UP000001514">
    <property type="component" value="Unassembled WGS sequence"/>
</dbReference>
<dbReference type="EMBL" id="GL377575">
    <property type="protein sequence ID" value="EFJ30846.1"/>
    <property type="molecule type" value="Genomic_DNA"/>
</dbReference>
<dbReference type="AlphaFoldDB" id="D8RBU2"/>
<gene>
    <name evidence="2" type="ORF">SELMODRAFT_440446</name>
</gene>
<dbReference type="HOGENOM" id="CLU_2019205_0_0_1"/>
<keyword evidence="1" id="KW-0732">Signal</keyword>
<reference evidence="2 3" key="1">
    <citation type="journal article" date="2011" name="Science">
        <title>The Selaginella genome identifies genetic changes associated with the evolution of vascular plants.</title>
        <authorList>
            <person name="Banks J.A."/>
            <person name="Nishiyama T."/>
            <person name="Hasebe M."/>
            <person name="Bowman J.L."/>
            <person name="Gribskov M."/>
            <person name="dePamphilis C."/>
            <person name="Albert V.A."/>
            <person name="Aono N."/>
            <person name="Aoyama T."/>
            <person name="Ambrose B.A."/>
            <person name="Ashton N.W."/>
            <person name="Axtell M.J."/>
            <person name="Barker E."/>
            <person name="Barker M.S."/>
            <person name="Bennetzen J.L."/>
            <person name="Bonawitz N.D."/>
            <person name="Chapple C."/>
            <person name="Cheng C."/>
            <person name="Correa L.G."/>
            <person name="Dacre M."/>
            <person name="DeBarry J."/>
            <person name="Dreyer I."/>
            <person name="Elias M."/>
            <person name="Engstrom E.M."/>
            <person name="Estelle M."/>
            <person name="Feng L."/>
            <person name="Finet C."/>
            <person name="Floyd S.K."/>
            <person name="Frommer W.B."/>
            <person name="Fujita T."/>
            <person name="Gramzow L."/>
            <person name="Gutensohn M."/>
            <person name="Harholt J."/>
            <person name="Hattori M."/>
            <person name="Heyl A."/>
            <person name="Hirai T."/>
            <person name="Hiwatashi Y."/>
            <person name="Ishikawa M."/>
            <person name="Iwata M."/>
            <person name="Karol K.G."/>
            <person name="Koehler B."/>
            <person name="Kolukisaoglu U."/>
            <person name="Kubo M."/>
            <person name="Kurata T."/>
            <person name="Lalonde S."/>
            <person name="Li K."/>
            <person name="Li Y."/>
            <person name="Litt A."/>
            <person name="Lyons E."/>
            <person name="Manning G."/>
            <person name="Maruyama T."/>
            <person name="Michael T.P."/>
            <person name="Mikami K."/>
            <person name="Miyazaki S."/>
            <person name="Morinaga S."/>
            <person name="Murata T."/>
            <person name="Mueller-Roeber B."/>
            <person name="Nelson D.R."/>
            <person name="Obara M."/>
            <person name="Oguri Y."/>
            <person name="Olmstead R.G."/>
            <person name="Onodera N."/>
            <person name="Petersen B.L."/>
            <person name="Pils B."/>
            <person name="Prigge M."/>
            <person name="Rensing S.A."/>
            <person name="Riano-Pachon D.M."/>
            <person name="Roberts A.W."/>
            <person name="Sato Y."/>
            <person name="Scheller H.V."/>
            <person name="Schulz B."/>
            <person name="Schulz C."/>
            <person name="Shakirov E.V."/>
            <person name="Shibagaki N."/>
            <person name="Shinohara N."/>
            <person name="Shippen D.E."/>
            <person name="Soerensen I."/>
            <person name="Sotooka R."/>
            <person name="Sugimoto N."/>
            <person name="Sugita M."/>
            <person name="Sumikawa N."/>
            <person name="Tanurdzic M."/>
            <person name="Theissen G."/>
            <person name="Ulvskov P."/>
            <person name="Wakazuki S."/>
            <person name="Weng J.K."/>
            <person name="Willats W.W."/>
            <person name="Wipf D."/>
            <person name="Wolf P.G."/>
            <person name="Yang L."/>
            <person name="Zimmer A.D."/>
            <person name="Zhu Q."/>
            <person name="Mitros T."/>
            <person name="Hellsten U."/>
            <person name="Loque D."/>
            <person name="Otillar R."/>
            <person name="Salamov A."/>
            <person name="Schmutz J."/>
            <person name="Shapiro H."/>
            <person name="Lindquist E."/>
            <person name="Lucas S."/>
            <person name="Rokhsar D."/>
            <person name="Grigoriev I.V."/>
        </authorList>
    </citation>
    <scope>NUCLEOTIDE SEQUENCE [LARGE SCALE GENOMIC DNA]</scope>
</reference>
<proteinExistence type="predicted"/>